<evidence type="ECO:0000313" key="2">
    <source>
        <dbReference type="Proteomes" id="UP001497680"/>
    </source>
</evidence>
<proteinExistence type="predicted"/>
<accession>A0ACC0DH35</accession>
<dbReference type="EMBL" id="MU394285">
    <property type="protein sequence ID" value="KAI6091716.1"/>
    <property type="molecule type" value="Genomic_DNA"/>
</dbReference>
<gene>
    <name evidence="1" type="ORF">F4821DRAFT_254465</name>
</gene>
<comment type="caution">
    <text evidence="1">The sequence shown here is derived from an EMBL/GenBank/DDBJ whole genome shotgun (WGS) entry which is preliminary data.</text>
</comment>
<evidence type="ECO:0000313" key="1">
    <source>
        <dbReference type="EMBL" id="KAI6091716.1"/>
    </source>
</evidence>
<protein>
    <submittedName>
        <fullName evidence="1">Uncharacterized protein</fullName>
    </submittedName>
</protein>
<sequence>MFQAMRHFCYRNWCWFLSLACSRDNGLPSMRTLALALVSFILSLLLGTVFAWNKTSPNALIFILVILAVAVGFFCLADWLRRRRARPKESPPPPVYARNHGNTVATSIINLIAIPLLYLYVWYPGLNQDVTTFEIDTVNQAYFPSITLFQRDDWTSQGILDLSRGQPKCFVGWAEPGAPSCELSQSQKLPCDCADRWERSIENYIWQGTSYRTLTLVSSEALLCTVPTTLMLAQAFFWYDSSKAVNDSSHLLSPSFWIAVYDPTLTLTEALENDYTRLSLVNANGMVAINLGLNYRQARGKRPAYDYDLSFSTVPAMDRHCDIGSETAPAYEQCFISLWLQFPTFERQVSTQSYAMSWADVVASAGSWMSLFQIISWIISGLALQR</sequence>
<dbReference type="Proteomes" id="UP001497680">
    <property type="component" value="Unassembled WGS sequence"/>
</dbReference>
<organism evidence="1 2">
    <name type="scientific">Hypoxylon rubiginosum</name>
    <dbReference type="NCBI Taxonomy" id="110542"/>
    <lineage>
        <taxon>Eukaryota</taxon>
        <taxon>Fungi</taxon>
        <taxon>Dikarya</taxon>
        <taxon>Ascomycota</taxon>
        <taxon>Pezizomycotina</taxon>
        <taxon>Sordariomycetes</taxon>
        <taxon>Xylariomycetidae</taxon>
        <taxon>Xylariales</taxon>
        <taxon>Hypoxylaceae</taxon>
        <taxon>Hypoxylon</taxon>
    </lineage>
</organism>
<keyword evidence="2" id="KW-1185">Reference proteome</keyword>
<reference evidence="1 2" key="1">
    <citation type="journal article" date="2022" name="New Phytol.">
        <title>Ecological generalism drives hyperdiversity of secondary metabolite gene clusters in xylarialean endophytes.</title>
        <authorList>
            <person name="Franco M.E.E."/>
            <person name="Wisecaver J.H."/>
            <person name="Arnold A.E."/>
            <person name="Ju Y.M."/>
            <person name="Slot J.C."/>
            <person name="Ahrendt S."/>
            <person name="Moore L.P."/>
            <person name="Eastman K.E."/>
            <person name="Scott K."/>
            <person name="Konkel Z."/>
            <person name="Mondo S.J."/>
            <person name="Kuo A."/>
            <person name="Hayes R.D."/>
            <person name="Haridas S."/>
            <person name="Andreopoulos B."/>
            <person name="Riley R."/>
            <person name="LaButti K."/>
            <person name="Pangilinan J."/>
            <person name="Lipzen A."/>
            <person name="Amirebrahimi M."/>
            <person name="Yan J."/>
            <person name="Adam C."/>
            <person name="Keymanesh K."/>
            <person name="Ng V."/>
            <person name="Louie K."/>
            <person name="Northen T."/>
            <person name="Drula E."/>
            <person name="Henrissat B."/>
            <person name="Hsieh H.M."/>
            <person name="Youens-Clark K."/>
            <person name="Lutzoni F."/>
            <person name="Miadlikowska J."/>
            <person name="Eastwood D.C."/>
            <person name="Hamelin R.C."/>
            <person name="Grigoriev I.V."/>
            <person name="U'Ren J.M."/>
        </authorList>
    </citation>
    <scope>NUCLEOTIDE SEQUENCE [LARGE SCALE GENOMIC DNA]</scope>
    <source>
        <strain evidence="1 2">ER1909</strain>
    </source>
</reference>
<name>A0ACC0DH35_9PEZI</name>